<dbReference type="SUPFAM" id="SSF46894">
    <property type="entry name" value="C-terminal effector domain of the bipartite response regulators"/>
    <property type="match status" value="2"/>
</dbReference>
<comment type="caution">
    <text evidence="4">The sequence shown here is derived from an EMBL/GenBank/DDBJ whole genome shotgun (WGS) entry which is preliminary data.</text>
</comment>
<evidence type="ECO:0000313" key="4">
    <source>
        <dbReference type="EMBL" id="TWI87792.1"/>
    </source>
</evidence>
<dbReference type="SMART" id="SM00862">
    <property type="entry name" value="Trans_reg_C"/>
    <property type="match status" value="2"/>
</dbReference>
<evidence type="ECO:0000313" key="5">
    <source>
        <dbReference type="Proteomes" id="UP000316778"/>
    </source>
</evidence>
<dbReference type="PROSITE" id="PS51755">
    <property type="entry name" value="OMPR_PHOB"/>
    <property type="match status" value="1"/>
</dbReference>
<gene>
    <name evidence="4" type="ORF">LX66_1863</name>
</gene>
<keyword evidence="1 2" id="KW-0238">DNA-binding</keyword>
<dbReference type="Proteomes" id="UP000316778">
    <property type="component" value="Unassembled WGS sequence"/>
</dbReference>
<keyword evidence="5" id="KW-1185">Reference proteome</keyword>
<sequence length="321" mass="37365">MDTSLHKMFLHRKSHNLRIAPIKIGAYDIQADGLLFFQGKPLGHFTRIELAIFNALYSRKGKIITANQILNQLEKVDNRRNREGLRGWVCRIRRTLKHIPVLRLDTISGYGYQLIQLDEANNWRYGGAIQYKGLCLDPPLLKKRDGTIVYLSPTYATILSIFFSRPEEHLNWDTIRPMLNANGCYMESNTFKVTLSNIRHLLLTTGIEIYFERKSGYVLRTRRSEEGRQGNGRRRIRSSELLVMCRDIEQIFRKALVESDSGTVRYSAIKDQYYTKVNGKKSSDFNTAFLYVRRKYRAYYVKSHSGVAIVVNKDIPTETYY</sequence>
<dbReference type="Pfam" id="PF00486">
    <property type="entry name" value="Trans_reg_C"/>
    <property type="match status" value="1"/>
</dbReference>
<dbReference type="InterPro" id="IPR036388">
    <property type="entry name" value="WH-like_DNA-bd_sf"/>
</dbReference>
<evidence type="ECO:0000256" key="1">
    <source>
        <dbReference type="ARBA" id="ARBA00023125"/>
    </source>
</evidence>
<dbReference type="Gene3D" id="1.10.10.10">
    <property type="entry name" value="Winged helix-like DNA-binding domain superfamily/Winged helix DNA-binding domain"/>
    <property type="match status" value="2"/>
</dbReference>
<dbReference type="AlphaFoldDB" id="A0A562T2H4"/>
<dbReference type="GO" id="GO:0000160">
    <property type="term" value="P:phosphorelay signal transduction system"/>
    <property type="evidence" value="ECO:0007669"/>
    <property type="project" value="InterPro"/>
</dbReference>
<dbReference type="InterPro" id="IPR016032">
    <property type="entry name" value="Sig_transdc_resp-reg_C-effctor"/>
</dbReference>
<organism evidence="4 5">
    <name type="scientific">Chitinophaga japonensis</name>
    <name type="common">Flexibacter japonensis</name>
    <dbReference type="NCBI Taxonomy" id="104662"/>
    <lineage>
        <taxon>Bacteria</taxon>
        <taxon>Pseudomonadati</taxon>
        <taxon>Bacteroidota</taxon>
        <taxon>Chitinophagia</taxon>
        <taxon>Chitinophagales</taxon>
        <taxon>Chitinophagaceae</taxon>
        <taxon>Chitinophaga</taxon>
    </lineage>
</organism>
<feature type="domain" description="OmpR/PhoB-type" evidence="3">
    <location>
        <begin position="19"/>
        <end position="116"/>
    </location>
</feature>
<dbReference type="GO" id="GO:0006355">
    <property type="term" value="P:regulation of DNA-templated transcription"/>
    <property type="evidence" value="ECO:0007669"/>
    <property type="project" value="InterPro"/>
</dbReference>
<dbReference type="InterPro" id="IPR001867">
    <property type="entry name" value="OmpR/PhoB-type_DNA-bd"/>
</dbReference>
<reference evidence="4 5" key="1">
    <citation type="journal article" date="2013" name="Stand. Genomic Sci.">
        <title>Genomic Encyclopedia of Type Strains, Phase I: The one thousand microbial genomes (KMG-I) project.</title>
        <authorList>
            <person name="Kyrpides N.C."/>
            <person name="Woyke T."/>
            <person name="Eisen J.A."/>
            <person name="Garrity G."/>
            <person name="Lilburn T.G."/>
            <person name="Beck B.J."/>
            <person name="Whitman W.B."/>
            <person name="Hugenholtz P."/>
            <person name="Klenk H.P."/>
        </authorList>
    </citation>
    <scope>NUCLEOTIDE SEQUENCE [LARGE SCALE GENOMIC DNA]</scope>
    <source>
        <strain evidence="4 5">DSM 13484</strain>
    </source>
</reference>
<proteinExistence type="predicted"/>
<dbReference type="GO" id="GO:0003677">
    <property type="term" value="F:DNA binding"/>
    <property type="evidence" value="ECO:0007669"/>
    <property type="project" value="UniProtKB-UniRule"/>
</dbReference>
<feature type="DNA-binding region" description="OmpR/PhoB-type" evidence="2">
    <location>
        <begin position="19"/>
        <end position="116"/>
    </location>
</feature>
<evidence type="ECO:0000259" key="3">
    <source>
        <dbReference type="PROSITE" id="PS51755"/>
    </source>
</evidence>
<name>A0A562T2H4_CHIJA</name>
<evidence type="ECO:0000256" key="2">
    <source>
        <dbReference type="PROSITE-ProRule" id="PRU01091"/>
    </source>
</evidence>
<dbReference type="RefSeq" id="WP_145712222.1">
    <property type="nucleotide sequence ID" value="NZ_BAAAFY010000001.1"/>
</dbReference>
<dbReference type="EMBL" id="VLLG01000003">
    <property type="protein sequence ID" value="TWI87792.1"/>
    <property type="molecule type" value="Genomic_DNA"/>
</dbReference>
<accession>A0A562T2H4</accession>
<protein>
    <submittedName>
        <fullName evidence="4">Transcriptional regulator</fullName>
    </submittedName>
</protein>